<sequence length="162" mass="18581">MFTSRALCPRQERGVSECDRSKFIKVFHACDKGSKGYLSREDLKVAVVMLFGYKPPKIEVDSMITLMPKATGVTPDAFVRMMSTKKAAQLSTGDERQIFQVFDAHCRGYLSMDDFKRAFKRVTPHLSEQTVLEAFREVDRDSDGMICYKDFEFAMNYGQEED</sequence>
<reference evidence="5" key="1">
    <citation type="submission" date="2025-08" db="UniProtKB">
        <authorList>
            <consortium name="Ensembl"/>
        </authorList>
    </citation>
    <scope>IDENTIFICATION</scope>
</reference>
<name>A0A8C5R701_9ANUR</name>
<dbReference type="InterPro" id="IPR018247">
    <property type="entry name" value="EF_Hand_1_Ca_BS"/>
</dbReference>
<dbReference type="PROSITE" id="PS00018">
    <property type="entry name" value="EF_HAND_1"/>
    <property type="match status" value="1"/>
</dbReference>
<dbReference type="SMART" id="SM00054">
    <property type="entry name" value="EFh"/>
    <property type="match status" value="3"/>
</dbReference>
<gene>
    <name evidence="5" type="primary">EFCAB11</name>
</gene>
<evidence type="ECO:0000313" key="6">
    <source>
        <dbReference type="Proteomes" id="UP000694569"/>
    </source>
</evidence>
<organism evidence="5 6">
    <name type="scientific">Leptobrachium leishanense</name>
    <name type="common">Leishan spiny toad</name>
    <dbReference type="NCBI Taxonomy" id="445787"/>
    <lineage>
        <taxon>Eukaryota</taxon>
        <taxon>Metazoa</taxon>
        <taxon>Chordata</taxon>
        <taxon>Craniata</taxon>
        <taxon>Vertebrata</taxon>
        <taxon>Euteleostomi</taxon>
        <taxon>Amphibia</taxon>
        <taxon>Batrachia</taxon>
        <taxon>Anura</taxon>
        <taxon>Pelobatoidea</taxon>
        <taxon>Megophryidae</taxon>
        <taxon>Leptobrachium</taxon>
    </lineage>
</organism>
<dbReference type="OrthoDB" id="26525at2759"/>
<proteinExistence type="predicted"/>
<evidence type="ECO:0000256" key="1">
    <source>
        <dbReference type="ARBA" id="ARBA00022723"/>
    </source>
</evidence>
<dbReference type="AlphaFoldDB" id="A0A8C5R701"/>
<keyword evidence="1" id="KW-0479">Metal-binding</keyword>
<dbReference type="GO" id="GO:0005509">
    <property type="term" value="F:calcium ion binding"/>
    <property type="evidence" value="ECO:0007669"/>
    <property type="project" value="InterPro"/>
</dbReference>
<dbReference type="GeneTree" id="ENSGT00390000004917"/>
<feature type="domain" description="EF-hand" evidence="4">
    <location>
        <begin position="18"/>
        <end position="53"/>
    </location>
</feature>
<dbReference type="Proteomes" id="UP000694569">
    <property type="component" value="Unplaced"/>
</dbReference>
<evidence type="ECO:0000256" key="3">
    <source>
        <dbReference type="ARBA" id="ARBA00022837"/>
    </source>
</evidence>
<dbReference type="FunFam" id="1.10.238.10:FF:000003">
    <property type="entry name" value="Calmodulin A"/>
    <property type="match status" value="1"/>
</dbReference>
<keyword evidence="3" id="KW-0106">Calcium</keyword>
<reference evidence="5" key="2">
    <citation type="submission" date="2025-09" db="UniProtKB">
        <authorList>
            <consortium name="Ensembl"/>
        </authorList>
    </citation>
    <scope>IDENTIFICATION</scope>
</reference>
<dbReference type="Pfam" id="PF13499">
    <property type="entry name" value="EF-hand_7"/>
    <property type="match status" value="1"/>
</dbReference>
<dbReference type="PROSITE" id="PS50222">
    <property type="entry name" value="EF_HAND_2"/>
    <property type="match status" value="3"/>
</dbReference>
<feature type="domain" description="EF-hand" evidence="4">
    <location>
        <begin position="90"/>
        <end position="125"/>
    </location>
</feature>
<dbReference type="CDD" id="cd00051">
    <property type="entry name" value="EFh"/>
    <property type="match status" value="1"/>
</dbReference>
<dbReference type="Ensembl" id="ENSLLET00000049390.1">
    <property type="protein sequence ID" value="ENSLLEP00000047527.1"/>
    <property type="gene ID" value="ENSLLEG00000030029.1"/>
</dbReference>
<dbReference type="InterPro" id="IPR050145">
    <property type="entry name" value="Centrin_CML-like"/>
</dbReference>
<dbReference type="SUPFAM" id="SSF47473">
    <property type="entry name" value="EF-hand"/>
    <property type="match status" value="1"/>
</dbReference>
<dbReference type="PANTHER" id="PTHR23050">
    <property type="entry name" value="CALCIUM BINDING PROTEIN"/>
    <property type="match status" value="1"/>
</dbReference>
<dbReference type="InterPro" id="IPR011992">
    <property type="entry name" value="EF-hand-dom_pair"/>
</dbReference>
<evidence type="ECO:0000259" key="4">
    <source>
        <dbReference type="PROSITE" id="PS50222"/>
    </source>
</evidence>
<keyword evidence="2" id="KW-0677">Repeat</keyword>
<dbReference type="InterPro" id="IPR002048">
    <property type="entry name" value="EF_hand_dom"/>
</dbReference>
<protein>
    <submittedName>
        <fullName evidence="5">EF-hand calcium binding domain 11</fullName>
    </submittedName>
</protein>
<evidence type="ECO:0000256" key="2">
    <source>
        <dbReference type="ARBA" id="ARBA00022737"/>
    </source>
</evidence>
<dbReference type="Gene3D" id="1.10.238.10">
    <property type="entry name" value="EF-hand"/>
    <property type="match status" value="1"/>
</dbReference>
<evidence type="ECO:0000313" key="5">
    <source>
        <dbReference type="Ensembl" id="ENSLLEP00000047527.1"/>
    </source>
</evidence>
<accession>A0A8C5R701</accession>
<keyword evidence="6" id="KW-1185">Reference proteome</keyword>
<feature type="domain" description="EF-hand" evidence="4">
    <location>
        <begin position="126"/>
        <end position="161"/>
    </location>
</feature>